<proteinExistence type="predicted"/>
<sequence>MLPRPFSDAGLKFFCFYFRIHSLPFYLVLH</sequence>
<name>A0A8S5UZ64_9CAUD</name>
<dbReference type="EMBL" id="BK016171">
    <property type="protein sequence ID" value="DAF99775.1"/>
    <property type="molecule type" value="Genomic_DNA"/>
</dbReference>
<reference evidence="1" key="1">
    <citation type="journal article" date="2021" name="Proc. Natl. Acad. Sci. U.S.A.">
        <title>A Catalog of Tens of Thousands of Viruses from Human Metagenomes Reveals Hidden Associations with Chronic Diseases.</title>
        <authorList>
            <person name="Tisza M.J."/>
            <person name="Buck C.B."/>
        </authorList>
    </citation>
    <scope>NUCLEOTIDE SEQUENCE</scope>
    <source>
        <strain evidence="1">CtuOq1</strain>
    </source>
</reference>
<accession>A0A8S5UZ64</accession>
<organism evidence="1">
    <name type="scientific">Siphoviridae sp. ctuOq1</name>
    <dbReference type="NCBI Taxonomy" id="2825713"/>
    <lineage>
        <taxon>Viruses</taxon>
        <taxon>Duplodnaviria</taxon>
        <taxon>Heunggongvirae</taxon>
        <taxon>Uroviricota</taxon>
        <taxon>Caudoviricetes</taxon>
    </lineage>
</organism>
<protein>
    <submittedName>
        <fullName evidence="1">Uncharacterized protein</fullName>
    </submittedName>
</protein>
<evidence type="ECO:0000313" key="1">
    <source>
        <dbReference type="EMBL" id="DAF99775.1"/>
    </source>
</evidence>